<keyword evidence="3" id="KW-1185">Reference proteome</keyword>
<protein>
    <submittedName>
        <fullName evidence="2">Uncharacterized protein</fullName>
    </submittedName>
</protein>
<sequence length="197" mass="21231">MAETPLCSAIQAAAHRMDIKTGAKREVRQLVGYPGEGETVRRMAAGTYGNGTGLSSSPTGGLFFLRDGWTSKKTEDFPFDKISSVRWTSGILTGALTVFASGNKAEIKSMLKMGGKTIADTIRERFASGPSYPARTPTPAPVPAPVAPPPGTRRADDHRRGARRTGEARPAAYLAWLRRRGIVRAGAEPDERLGRHR</sequence>
<gene>
    <name evidence="2" type="ORF">ACRB68_73640</name>
</gene>
<comment type="caution">
    <text evidence="2">The sequence shown here is derived from an EMBL/GenBank/DDBJ whole genome shotgun (WGS) entry which is preliminary data.</text>
</comment>
<reference evidence="2 3" key="1">
    <citation type="submission" date="2019-10" db="EMBL/GenBank/DDBJ databases">
        <title>Actinomadura rubteroloni sp. nov. and Actinomadura macrotermitis sp. nov., isolated from the gut of fungus growing-termite Macrotermes natalensis.</title>
        <authorList>
            <person name="Benndorf R."/>
            <person name="Martin K."/>
            <person name="Kuefner M."/>
            <person name="De Beer W."/>
            <person name="Kaster A.-K."/>
            <person name="Vollmers J."/>
            <person name="Poulsen M."/>
            <person name="Beemelmanns C."/>
        </authorList>
    </citation>
    <scope>NUCLEOTIDE SEQUENCE [LARGE SCALE GENOMIC DNA]</scope>
    <source>
        <strain evidence="2 3">RB68</strain>
    </source>
</reference>
<evidence type="ECO:0000256" key="1">
    <source>
        <dbReference type="SAM" id="MobiDB-lite"/>
    </source>
</evidence>
<evidence type="ECO:0000313" key="3">
    <source>
        <dbReference type="Proteomes" id="UP000487268"/>
    </source>
</evidence>
<dbReference type="Proteomes" id="UP000487268">
    <property type="component" value="Unassembled WGS sequence"/>
</dbReference>
<feature type="compositionally biased region" description="Pro residues" evidence="1">
    <location>
        <begin position="136"/>
        <end position="151"/>
    </location>
</feature>
<feature type="region of interest" description="Disordered" evidence="1">
    <location>
        <begin position="128"/>
        <end position="167"/>
    </location>
</feature>
<dbReference type="AlphaFoldDB" id="A0A7K0C700"/>
<dbReference type="RefSeq" id="WP_153541041.1">
    <property type="nucleotide sequence ID" value="NZ_WEGH01000006.1"/>
</dbReference>
<dbReference type="OrthoDB" id="5996503at2"/>
<name>A0A7K0C700_9ACTN</name>
<dbReference type="EMBL" id="WEGH01000006">
    <property type="protein sequence ID" value="MQY09249.1"/>
    <property type="molecule type" value="Genomic_DNA"/>
</dbReference>
<accession>A0A7K0C700</accession>
<feature type="compositionally biased region" description="Basic and acidic residues" evidence="1">
    <location>
        <begin position="153"/>
        <end position="167"/>
    </location>
</feature>
<evidence type="ECO:0000313" key="2">
    <source>
        <dbReference type="EMBL" id="MQY09249.1"/>
    </source>
</evidence>
<organism evidence="2 3">
    <name type="scientific">Actinomadura macrotermitis</name>
    <dbReference type="NCBI Taxonomy" id="2585200"/>
    <lineage>
        <taxon>Bacteria</taxon>
        <taxon>Bacillati</taxon>
        <taxon>Actinomycetota</taxon>
        <taxon>Actinomycetes</taxon>
        <taxon>Streptosporangiales</taxon>
        <taxon>Thermomonosporaceae</taxon>
        <taxon>Actinomadura</taxon>
    </lineage>
</organism>
<proteinExistence type="predicted"/>